<protein>
    <submittedName>
        <fullName evidence="1">Uncharacterized protein</fullName>
    </submittedName>
</protein>
<accession>A0AAV7SV49</accession>
<dbReference type="Proteomes" id="UP001066276">
    <property type="component" value="Chromosome 4_2"/>
</dbReference>
<dbReference type="EMBL" id="JANPWB010000008">
    <property type="protein sequence ID" value="KAJ1168019.1"/>
    <property type="molecule type" value="Genomic_DNA"/>
</dbReference>
<evidence type="ECO:0000313" key="1">
    <source>
        <dbReference type="EMBL" id="KAJ1168019.1"/>
    </source>
</evidence>
<keyword evidence="2" id="KW-1185">Reference proteome</keyword>
<proteinExistence type="predicted"/>
<name>A0AAV7SV49_PLEWA</name>
<gene>
    <name evidence="1" type="ORF">NDU88_008401</name>
</gene>
<dbReference type="AlphaFoldDB" id="A0AAV7SV49"/>
<reference evidence="1" key="1">
    <citation type="journal article" date="2022" name="bioRxiv">
        <title>Sequencing and chromosome-scale assembly of the giantPleurodeles waltlgenome.</title>
        <authorList>
            <person name="Brown T."/>
            <person name="Elewa A."/>
            <person name="Iarovenko S."/>
            <person name="Subramanian E."/>
            <person name="Araus A.J."/>
            <person name="Petzold A."/>
            <person name="Susuki M."/>
            <person name="Suzuki K.-i.T."/>
            <person name="Hayashi T."/>
            <person name="Toyoda A."/>
            <person name="Oliveira C."/>
            <person name="Osipova E."/>
            <person name="Leigh N.D."/>
            <person name="Simon A."/>
            <person name="Yun M.H."/>
        </authorList>
    </citation>
    <scope>NUCLEOTIDE SEQUENCE</scope>
    <source>
        <strain evidence="1">20211129_DDA</strain>
        <tissue evidence="1">Liver</tissue>
    </source>
</reference>
<comment type="caution">
    <text evidence="1">The sequence shown here is derived from an EMBL/GenBank/DDBJ whole genome shotgun (WGS) entry which is preliminary data.</text>
</comment>
<evidence type="ECO:0000313" key="2">
    <source>
        <dbReference type="Proteomes" id="UP001066276"/>
    </source>
</evidence>
<organism evidence="1 2">
    <name type="scientific">Pleurodeles waltl</name>
    <name type="common">Iberian ribbed newt</name>
    <dbReference type="NCBI Taxonomy" id="8319"/>
    <lineage>
        <taxon>Eukaryota</taxon>
        <taxon>Metazoa</taxon>
        <taxon>Chordata</taxon>
        <taxon>Craniata</taxon>
        <taxon>Vertebrata</taxon>
        <taxon>Euteleostomi</taxon>
        <taxon>Amphibia</taxon>
        <taxon>Batrachia</taxon>
        <taxon>Caudata</taxon>
        <taxon>Salamandroidea</taxon>
        <taxon>Salamandridae</taxon>
        <taxon>Pleurodelinae</taxon>
        <taxon>Pleurodeles</taxon>
    </lineage>
</organism>
<sequence>MKSHHSTRLRPFTLARMQHEQSYEELPQYPLAPLHFGAVQHEQSYEESPQYPLAPLHFGEGAARAVL</sequence>